<evidence type="ECO:0000256" key="2">
    <source>
        <dbReference type="ARBA" id="ARBA00022771"/>
    </source>
</evidence>
<keyword evidence="1" id="KW-0479">Metal-binding</keyword>
<accession>A0ABY9WRA7</accession>
<keyword evidence="7" id="KW-1185">Reference proteome</keyword>
<name>A0ABY9WRA7_9BACT</name>
<dbReference type="InterPro" id="IPR020458">
    <property type="entry name" value="Znf_DskA_TraR_CS"/>
</dbReference>
<organism evidence="6 7">
    <name type="scientific">Archangium minus</name>
    <dbReference type="NCBI Taxonomy" id="83450"/>
    <lineage>
        <taxon>Bacteria</taxon>
        <taxon>Pseudomonadati</taxon>
        <taxon>Myxococcota</taxon>
        <taxon>Myxococcia</taxon>
        <taxon>Myxococcales</taxon>
        <taxon>Cystobacterineae</taxon>
        <taxon>Archangiaceae</taxon>
        <taxon>Archangium</taxon>
    </lineage>
</organism>
<evidence type="ECO:0000313" key="6">
    <source>
        <dbReference type="EMBL" id="WNG46175.1"/>
    </source>
</evidence>
<dbReference type="PROSITE" id="PS01102">
    <property type="entry name" value="ZF_DKSA_1"/>
    <property type="match status" value="1"/>
</dbReference>
<feature type="domain" description="Zinc finger DksA/TraR C4-type" evidence="5">
    <location>
        <begin position="171"/>
        <end position="203"/>
    </location>
</feature>
<evidence type="ECO:0000256" key="1">
    <source>
        <dbReference type="ARBA" id="ARBA00022723"/>
    </source>
</evidence>
<reference evidence="6 7" key="1">
    <citation type="submission" date="2019-08" db="EMBL/GenBank/DDBJ databases">
        <title>Archangium and Cystobacter genomes.</title>
        <authorList>
            <person name="Chen I.-C.K."/>
            <person name="Wielgoss S."/>
        </authorList>
    </citation>
    <scope>NUCLEOTIDE SEQUENCE [LARGE SCALE GENOMIC DNA]</scope>
    <source>
        <strain evidence="6 7">Cbm 6</strain>
    </source>
</reference>
<keyword evidence="2" id="KW-0863">Zinc-finger</keyword>
<evidence type="ECO:0000313" key="7">
    <source>
        <dbReference type="Proteomes" id="UP001611383"/>
    </source>
</evidence>
<gene>
    <name evidence="6" type="ORF">F0U60_20180</name>
</gene>
<evidence type="ECO:0000259" key="5">
    <source>
        <dbReference type="Pfam" id="PF01258"/>
    </source>
</evidence>
<dbReference type="Gene3D" id="1.20.120.910">
    <property type="entry name" value="DksA, coiled-coil domain"/>
    <property type="match status" value="1"/>
</dbReference>
<dbReference type="Pfam" id="PF01258">
    <property type="entry name" value="zf-dskA_traR"/>
    <property type="match status" value="1"/>
</dbReference>
<dbReference type="EMBL" id="CP043494">
    <property type="protein sequence ID" value="WNG46175.1"/>
    <property type="molecule type" value="Genomic_DNA"/>
</dbReference>
<dbReference type="PANTHER" id="PTHR33823">
    <property type="entry name" value="RNA POLYMERASE-BINDING TRANSCRIPTION FACTOR DKSA-RELATED"/>
    <property type="match status" value="1"/>
</dbReference>
<dbReference type="InterPro" id="IPR000962">
    <property type="entry name" value="Znf_DskA_TraR"/>
</dbReference>
<sequence>MIPGMTIGSPEGPPPQWQEVHRTVLSTLDALASSTGWIPTAATVGIEPIFERVLQQVCGPHGLTPAAYIDVITKDSGMRREVQKRLARLMEHPGLVSMRREAQRREAEHQLHVLHYVLSGRQPPDWVWTSLDEEQQNQLRDAAESGDERDPVLLPRVQRALQKLATDASKYGQCEDCGDPIILERLQIVPWAECCAACQRKREGVPDVQPEPQVVVTYF</sequence>
<dbReference type="Proteomes" id="UP001611383">
    <property type="component" value="Chromosome"/>
</dbReference>
<proteinExistence type="predicted"/>
<dbReference type="SUPFAM" id="SSF57716">
    <property type="entry name" value="Glucocorticoid receptor-like (DNA-binding domain)"/>
    <property type="match status" value="1"/>
</dbReference>
<keyword evidence="3" id="KW-0862">Zinc</keyword>
<evidence type="ECO:0000256" key="4">
    <source>
        <dbReference type="PROSITE-ProRule" id="PRU00510"/>
    </source>
</evidence>
<protein>
    <submittedName>
        <fullName evidence="6">TraR/DksA family transcriptional regulator</fullName>
    </submittedName>
</protein>
<dbReference type="PROSITE" id="PS51128">
    <property type="entry name" value="ZF_DKSA_2"/>
    <property type="match status" value="1"/>
</dbReference>
<evidence type="ECO:0000256" key="3">
    <source>
        <dbReference type="ARBA" id="ARBA00022833"/>
    </source>
</evidence>
<feature type="zinc finger region" description="dksA C4-type" evidence="4">
    <location>
        <begin position="174"/>
        <end position="198"/>
    </location>
</feature>